<dbReference type="EMBL" id="UYWX01022607">
    <property type="protein sequence ID" value="VDM35940.1"/>
    <property type="molecule type" value="Genomic_DNA"/>
</dbReference>
<keyword evidence="6" id="KW-1133">Transmembrane helix</keyword>
<organism evidence="10">
    <name type="scientific">Hydatigena taeniaeformis</name>
    <name type="common">Feline tapeworm</name>
    <name type="synonym">Taenia taeniaeformis</name>
    <dbReference type="NCBI Taxonomy" id="6205"/>
    <lineage>
        <taxon>Eukaryota</taxon>
        <taxon>Metazoa</taxon>
        <taxon>Spiralia</taxon>
        <taxon>Lophotrochozoa</taxon>
        <taxon>Platyhelminthes</taxon>
        <taxon>Cestoda</taxon>
        <taxon>Eucestoda</taxon>
        <taxon>Cyclophyllidea</taxon>
        <taxon>Taeniidae</taxon>
        <taxon>Hydatigera</taxon>
    </lineage>
</organism>
<dbReference type="Proteomes" id="UP000274429">
    <property type="component" value="Unassembled WGS sequence"/>
</dbReference>
<dbReference type="SMART" id="SM00051">
    <property type="entry name" value="DSL"/>
    <property type="match status" value="1"/>
</dbReference>
<dbReference type="WBParaSite" id="TTAC_0001097701-mRNA-1">
    <property type="protein sequence ID" value="TTAC_0001097701-mRNA-1"/>
    <property type="gene ID" value="TTAC_0001097701"/>
</dbReference>
<dbReference type="OrthoDB" id="283575at2759"/>
<proteinExistence type="predicted"/>
<protein>
    <recommendedName>
        <fullName evidence="6">Delta-like protein</fullName>
    </recommendedName>
</protein>
<keyword evidence="6" id="KW-0812">Transmembrane</keyword>
<evidence type="ECO:0000256" key="6">
    <source>
        <dbReference type="RuleBase" id="RU280815"/>
    </source>
</evidence>
<dbReference type="AlphaFoldDB" id="A0A0R3XBQ0"/>
<keyword evidence="3 6" id="KW-0677">Repeat</keyword>
<feature type="disulfide bond" evidence="5">
    <location>
        <begin position="87"/>
        <end position="96"/>
    </location>
</feature>
<feature type="disulfide bond" evidence="5">
    <location>
        <begin position="57"/>
        <end position="66"/>
    </location>
</feature>
<sequence length="122" mass="14227">MVLEVFDAKSDGVAASPYLVDRTVHRDILLPSTPPQWQSMVVESTSSTYRLSMRLACTPHHFGLKCARECQPQAGRYTCDRHGNRICEKGWSGENCDRRKYTFTVQYFWQNQIRIQFCKRFS</sequence>
<evidence type="ECO:0000256" key="5">
    <source>
        <dbReference type="PROSITE-ProRule" id="PRU00377"/>
    </source>
</evidence>
<evidence type="ECO:0000256" key="1">
    <source>
        <dbReference type="ARBA" id="ARBA00022473"/>
    </source>
</evidence>
<dbReference type="Gene3D" id="2.10.25.140">
    <property type="match status" value="1"/>
</dbReference>
<evidence type="ECO:0000256" key="4">
    <source>
        <dbReference type="ARBA" id="ARBA00023157"/>
    </source>
</evidence>
<dbReference type="GO" id="GO:0007154">
    <property type="term" value="P:cell communication"/>
    <property type="evidence" value="ECO:0007669"/>
    <property type="project" value="InterPro"/>
</dbReference>
<accession>A0A0R3XBQ0</accession>
<comment type="subcellular location">
    <subcellularLocation>
        <location evidence="6">Membrane</location>
        <topology evidence="6">Single-pass type I membrane protein</topology>
    </subcellularLocation>
</comment>
<reference evidence="10" key="1">
    <citation type="submission" date="2017-02" db="UniProtKB">
        <authorList>
            <consortium name="WormBaseParasite"/>
        </authorList>
    </citation>
    <scope>IDENTIFICATION</scope>
</reference>
<evidence type="ECO:0000313" key="8">
    <source>
        <dbReference type="EMBL" id="VDM35940.1"/>
    </source>
</evidence>
<keyword evidence="6" id="KW-0732">Signal</keyword>
<reference evidence="8 9" key="2">
    <citation type="submission" date="2018-11" db="EMBL/GenBank/DDBJ databases">
        <authorList>
            <consortium name="Pathogen Informatics"/>
        </authorList>
    </citation>
    <scope>NUCLEOTIDE SEQUENCE [LARGE SCALE GENOMIC DNA]</scope>
</reference>
<gene>
    <name evidence="8" type="ORF">TTAC_LOCUS10960</name>
</gene>
<comment type="function">
    <text evidence="6">Putative Notch ligand involved in the mediation of Notch signaling.</text>
</comment>
<evidence type="ECO:0000256" key="3">
    <source>
        <dbReference type="ARBA" id="ARBA00022737"/>
    </source>
</evidence>
<dbReference type="GO" id="GO:0016020">
    <property type="term" value="C:membrane"/>
    <property type="evidence" value="ECO:0007669"/>
    <property type="project" value="UniProtKB-SubCell"/>
</dbReference>
<evidence type="ECO:0000313" key="10">
    <source>
        <dbReference type="WBParaSite" id="TTAC_0001097701-mRNA-1"/>
    </source>
</evidence>
<dbReference type="Pfam" id="PF01414">
    <property type="entry name" value="DSL"/>
    <property type="match status" value="1"/>
</dbReference>
<dbReference type="InterPro" id="IPR001774">
    <property type="entry name" value="DSL"/>
</dbReference>
<evidence type="ECO:0000259" key="7">
    <source>
        <dbReference type="PROSITE" id="PS51051"/>
    </source>
</evidence>
<dbReference type="STRING" id="6205.A0A0R3XBQ0"/>
<feature type="domain" description="DSL" evidence="7">
    <location>
        <begin position="55"/>
        <end position="96"/>
    </location>
</feature>
<keyword evidence="4 5" id="KW-1015">Disulfide bond</keyword>
<keyword evidence="1 6" id="KW-0217">Developmental protein</keyword>
<comment type="caution">
    <text evidence="5">Lacks conserved residue(s) required for the propagation of feature annotation.</text>
</comment>
<evidence type="ECO:0000256" key="2">
    <source>
        <dbReference type="ARBA" id="ARBA00022536"/>
    </source>
</evidence>
<name>A0A0R3XBQ0_HYDTA</name>
<keyword evidence="9" id="KW-1185">Reference proteome</keyword>
<keyword evidence="6" id="KW-0472">Membrane</keyword>
<evidence type="ECO:0000313" key="9">
    <source>
        <dbReference type="Proteomes" id="UP000274429"/>
    </source>
</evidence>
<dbReference type="PROSITE" id="PS51051">
    <property type="entry name" value="DSL"/>
    <property type="match status" value="1"/>
</dbReference>
<keyword evidence="2 6" id="KW-0245">EGF-like domain</keyword>